<comment type="caution">
    <text evidence="7">The sequence shown here is derived from an EMBL/GenBank/DDBJ whole genome shotgun (WGS) entry which is preliminary data.</text>
</comment>
<dbReference type="EMBL" id="JBHRVQ010000004">
    <property type="protein sequence ID" value="MFC3389655.1"/>
    <property type="molecule type" value="Genomic_DNA"/>
</dbReference>
<dbReference type="InterPro" id="IPR011008">
    <property type="entry name" value="Dimeric_a/b-barrel"/>
</dbReference>
<dbReference type="EMBL" id="JBHRVQ010000001">
    <property type="protein sequence ID" value="MFC3387205.1"/>
    <property type="molecule type" value="Genomic_DNA"/>
</dbReference>
<dbReference type="PROSITE" id="PS51725">
    <property type="entry name" value="ABM"/>
    <property type="match status" value="1"/>
</dbReference>
<accession>A0ABV7N7Q3</accession>
<evidence type="ECO:0000259" key="5">
    <source>
        <dbReference type="PROSITE" id="PS51725"/>
    </source>
</evidence>
<sequence length="109" mass="12570">MLMIKAVNRISIKKGRAHEVAERFSKAKSIHTFKGFILMEVLIKEGTKEEDVIEVCTTWESHDSFKTWRESRATQKTHASTEQESKPEDNPIIGAELSTYEVFVQHHPE</sequence>
<keyword evidence="7" id="KW-0503">Monooxygenase</keyword>
<feature type="domain" description="ABM" evidence="5">
    <location>
        <begin position="4"/>
        <end position="93"/>
    </location>
</feature>
<keyword evidence="7" id="KW-0560">Oxidoreductase</keyword>
<evidence type="ECO:0000313" key="6">
    <source>
        <dbReference type="EMBL" id="MFC3387205.1"/>
    </source>
</evidence>
<evidence type="ECO:0000313" key="8">
    <source>
        <dbReference type="Proteomes" id="UP001595637"/>
    </source>
</evidence>
<dbReference type="RefSeq" id="WP_380650795.1">
    <property type="nucleotide sequence ID" value="NZ_JBHRVQ010000001.1"/>
</dbReference>
<dbReference type="Gene3D" id="3.30.70.100">
    <property type="match status" value="1"/>
</dbReference>
<evidence type="ECO:0000256" key="2">
    <source>
        <dbReference type="ARBA" id="ARBA00018486"/>
    </source>
</evidence>
<keyword evidence="8" id="KW-1185">Reference proteome</keyword>
<name>A0ABV7N7Q3_9STAP</name>
<dbReference type="PANTHER" id="PTHR34474:SF4">
    <property type="entry name" value="HEME OXYGENASE (STAPHYLOBILIN-PRODUCING) 1"/>
    <property type="match status" value="1"/>
</dbReference>
<evidence type="ECO:0000256" key="4">
    <source>
        <dbReference type="SAM" id="MobiDB-lite"/>
    </source>
</evidence>
<feature type="compositionally biased region" description="Basic and acidic residues" evidence="4">
    <location>
        <begin position="70"/>
        <end position="89"/>
    </location>
</feature>
<reference evidence="8" key="2">
    <citation type="journal article" date="2019" name="Int. J. Syst. Evol. Microbiol.">
        <title>The Global Catalogue of Microorganisms (GCM) 10K type strain sequencing project: providing services to taxonomists for standard genome sequencing and annotation.</title>
        <authorList>
            <consortium name="The Broad Institute Genomics Platform"/>
            <consortium name="The Broad Institute Genome Sequencing Center for Infectious Disease"/>
            <person name="Wu L."/>
            <person name="Ma J."/>
        </authorList>
    </citation>
    <scope>NUCLEOTIDE SEQUENCE [LARGE SCALE GENOMIC DNA]</scope>
    <source>
        <strain evidence="8">CCM 7756</strain>
    </source>
</reference>
<feature type="region of interest" description="Disordered" evidence="4">
    <location>
        <begin position="70"/>
        <end position="92"/>
    </location>
</feature>
<dbReference type="InterPro" id="IPR007138">
    <property type="entry name" value="ABM_dom"/>
</dbReference>
<evidence type="ECO:0000256" key="1">
    <source>
        <dbReference type="ARBA" id="ARBA00009267"/>
    </source>
</evidence>
<comment type="similarity">
    <text evidence="1">Belongs to the TRAP family.</text>
</comment>
<dbReference type="InterPro" id="IPR050404">
    <property type="entry name" value="Heme-degrading_MO"/>
</dbReference>
<proteinExistence type="inferred from homology"/>
<gene>
    <name evidence="6" type="ORF">ACFOEO_01100</name>
    <name evidence="7" type="ORF">ACFOEO_13895</name>
</gene>
<dbReference type="GO" id="GO:0004497">
    <property type="term" value="F:monooxygenase activity"/>
    <property type="evidence" value="ECO:0007669"/>
    <property type="project" value="UniProtKB-KW"/>
</dbReference>
<reference evidence="7" key="3">
    <citation type="submission" date="2024-09" db="EMBL/GenBank/DDBJ databases">
        <authorList>
            <person name="Sun Q."/>
            <person name="Mori K."/>
        </authorList>
    </citation>
    <scope>NUCLEOTIDE SEQUENCE</scope>
    <source>
        <strain evidence="7">CCM 7756</strain>
    </source>
</reference>
<organism evidence="7 8">
    <name type="scientific">Salinicoccus sesuvii</name>
    <dbReference type="NCBI Taxonomy" id="868281"/>
    <lineage>
        <taxon>Bacteria</taxon>
        <taxon>Bacillati</taxon>
        <taxon>Bacillota</taxon>
        <taxon>Bacilli</taxon>
        <taxon>Bacillales</taxon>
        <taxon>Staphylococcaceae</taxon>
        <taxon>Salinicoccus</taxon>
    </lineage>
</organism>
<dbReference type="Proteomes" id="UP001595637">
    <property type="component" value="Unassembled WGS sequence"/>
</dbReference>
<protein>
    <recommendedName>
        <fullName evidence="2">Signal transduction protein TRAP</fullName>
    </recommendedName>
    <alternativeName>
        <fullName evidence="3">Target of RNAIII-activating protein</fullName>
    </alternativeName>
</protein>
<dbReference type="SUPFAM" id="SSF54909">
    <property type="entry name" value="Dimeric alpha+beta barrel"/>
    <property type="match status" value="1"/>
</dbReference>
<reference evidence="7" key="1">
    <citation type="journal article" date="2014" name="Int. J. Syst. Evol. Microbiol.">
        <title>Complete genome of a new Firmicutes species belonging to the dominant human colonic microbiota ('Ruminococcus bicirculans') reveals two chromosomes and a selective capacity to utilize plant glucans.</title>
        <authorList>
            <consortium name="NISC Comparative Sequencing Program"/>
            <person name="Wegmann U."/>
            <person name="Louis P."/>
            <person name="Goesmann A."/>
            <person name="Henrissat B."/>
            <person name="Duncan S.H."/>
            <person name="Flint H.J."/>
        </authorList>
    </citation>
    <scope>NUCLEOTIDE SEQUENCE</scope>
    <source>
        <strain evidence="7">CCM 7756</strain>
    </source>
</reference>
<dbReference type="Pfam" id="PF03992">
    <property type="entry name" value="ABM"/>
    <property type="match status" value="1"/>
</dbReference>
<dbReference type="PANTHER" id="PTHR34474">
    <property type="entry name" value="SIGNAL TRANSDUCTION PROTEIN TRAP"/>
    <property type="match status" value="1"/>
</dbReference>
<evidence type="ECO:0000256" key="3">
    <source>
        <dbReference type="ARBA" id="ARBA00032861"/>
    </source>
</evidence>
<evidence type="ECO:0000313" key="7">
    <source>
        <dbReference type="EMBL" id="MFC3389655.1"/>
    </source>
</evidence>